<dbReference type="UniPathway" id="UPA00667"/>
<dbReference type="Gene3D" id="2.60.40.1180">
    <property type="entry name" value="Golgi alpha-mannosidase II"/>
    <property type="match status" value="1"/>
</dbReference>
<dbReference type="OrthoDB" id="406864at2759"/>
<keyword evidence="10" id="KW-0326">Glycosidase</keyword>
<keyword evidence="6 10" id="KW-0378">Hydrolase</keyword>
<evidence type="ECO:0000256" key="1">
    <source>
        <dbReference type="ARBA" id="ARBA00001462"/>
    </source>
</evidence>
<evidence type="ECO:0000256" key="5">
    <source>
        <dbReference type="ARBA" id="ARBA00022729"/>
    </source>
</evidence>
<dbReference type="GO" id="GO:0046556">
    <property type="term" value="F:alpha-L-arabinofuranosidase activity"/>
    <property type="evidence" value="ECO:0007669"/>
    <property type="project" value="UniProtKB-EC"/>
</dbReference>
<evidence type="ECO:0000313" key="11">
    <source>
        <dbReference type="Proteomes" id="UP000054845"/>
    </source>
</evidence>
<dbReference type="STRING" id="401625.A0A0P1BMT0"/>
<dbReference type="GO" id="GO:0031222">
    <property type="term" value="P:arabinan catabolic process"/>
    <property type="evidence" value="ECO:0007669"/>
    <property type="project" value="UniProtKB-UniPathway"/>
</dbReference>
<dbReference type="GO" id="GO:0046373">
    <property type="term" value="P:L-arabinose metabolic process"/>
    <property type="evidence" value="ECO:0007669"/>
    <property type="project" value="InterPro"/>
</dbReference>
<evidence type="ECO:0000256" key="4">
    <source>
        <dbReference type="ARBA" id="ARBA00012670"/>
    </source>
</evidence>
<name>A0A0P1BMT0_9BASI</name>
<evidence type="ECO:0000259" key="9">
    <source>
        <dbReference type="SMART" id="SM00813"/>
    </source>
</evidence>
<dbReference type="PANTHER" id="PTHR31776">
    <property type="entry name" value="ALPHA-L-ARABINOFURANOSIDASE 1"/>
    <property type="match status" value="1"/>
</dbReference>
<keyword evidence="11" id="KW-1185">Reference proteome</keyword>
<dbReference type="SMART" id="SM00813">
    <property type="entry name" value="Alpha-L-AF_C"/>
    <property type="match status" value="1"/>
</dbReference>
<feature type="domain" description="Alpha-L-arabinofuranosidase C-terminal" evidence="9">
    <location>
        <begin position="472"/>
        <end position="646"/>
    </location>
</feature>
<dbReference type="Proteomes" id="UP000054845">
    <property type="component" value="Unassembled WGS sequence"/>
</dbReference>
<keyword evidence="7" id="KW-0325">Glycoprotein</keyword>
<evidence type="ECO:0000313" key="10">
    <source>
        <dbReference type="EMBL" id="CEH17279.1"/>
    </source>
</evidence>
<dbReference type="AlphaFoldDB" id="A0A0P1BMT0"/>
<dbReference type="InterPro" id="IPR017853">
    <property type="entry name" value="GH"/>
</dbReference>
<comment type="similarity">
    <text evidence="3">Belongs to the glycosyl hydrolase 51 family.</text>
</comment>
<proteinExistence type="inferred from homology"/>
<dbReference type="InterPro" id="IPR055235">
    <property type="entry name" value="ASD1_cat"/>
</dbReference>
<feature type="chain" id="PRO_5006059693" description="non-reducing end alpha-L-arabinofuranosidase" evidence="8">
    <location>
        <begin position="18"/>
        <end position="655"/>
    </location>
</feature>
<keyword evidence="5 8" id="KW-0732">Signal</keyword>
<dbReference type="EMBL" id="CCYA01000254">
    <property type="protein sequence ID" value="CEH17279.1"/>
    <property type="molecule type" value="Genomic_DNA"/>
</dbReference>
<evidence type="ECO:0000256" key="8">
    <source>
        <dbReference type="SAM" id="SignalP"/>
    </source>
</evidence>
<evidence type="ECO:0000256" key="7">
    <source>
        <dbReference type="ARBA" id="ARBA00023180"/>
    </source>
</evidence>
<feature type="signal peptide" evidence="8">
    <location>
        <begin position="1"/>
        <end position="17"/>
    </location>
</feature>
<dbReference type="InterPro" id="IPR013780">
    <property type="entry name" value="Glyco_hydro_b"/>
</dbReference>
<comment type="catalytic activity">
    <reaction evidence="1">
        <text>Hydrolysis of terminal non-reducing alpha-L-arabinofuranoside residues in alpha-L-arabinosides.</text>
        <dbReference type="EC" id="3.2.1.55"/>
    </reaction>
</comment>
<dbReference type="Pfam" id="PF22848">
    <property type="entry name" value="ASD1_dom"/>
    <property type="match status" value="1"/>
</dbReference>
<evidence type="ECO:0000256" key="3">
    <source>
        <dbReference type="ARBA" id="ARBA00007186"/>
    </source>
</evidence>
<accession>A0A0P1BMT0</accession>
<organism evidence="10 11">
    <name type="scientific">Ceraceosorus bombacis</name>
    <dbReference type="NCBI Taxonomy" id="401625"/>
    <lineage>
        <taxon>Eukaryota</taxon>
        <taxon>Fungi</taxon>
        <taxon>Dikarya</taxon>
        <taxon>Basidiomycota</taxon>
        <taxon>Ustilaginomycotina</taxon>
        <taxon>Exobasidiomycetes</taxon>
        <taxon>Ceraceosorales</taxon>
        <taxon>Ceraceosoraceae</taxon>
        <taxon>Ceraceosorus</taxon>
    </lineage>
</organism>
<dbReference type="InterPro" id="IPR051563">
    <property type="entry name" value="Glycosyl_Hydrolase_51"/>
</dbReference>
<comment type="pathway">
    <text evidence="2">Glycan metabolism; L-arabinan degradation.</text>
</comment>
<dbReference type="Pfam" id="PF06964">
    <property type="entry name" value="Alpha-L-AF_C"/>
    <property type="match status" value="1"/>
</dbReference>
<dbReference type="InterPro" id="IPR010720">
    <property type="entry name" value="Alpha-L-AF_C"/>
</dbReference>
<evidence type="ECO:0000256" key="6">
    <source>
        <dbReference type="ARBA" id="ARBA00022801"/>
    </source>
</evidence>
<dbReference type="PANTHER" id="PTHR31776:SF0">
    <property type="entry name" value="ALPHA-L-ARABINOFURANOSIDASE 1"/>
    <property type="match status" value="1"/>
</dbReference>
<dbReference type="SUPFAM" id="SSF51445">
    <property type="entry name" value="(Trans)glycosidases"/>
    <property type="match status" value="1"/>
</dbReference>
<evidence type="ECO:0000256" key="2">
    <source>
        <dbReference type="ARBA" id="ARBA00004834"/>
    </source>
</evidence>
<sequence>MSETLVHSTVLVALAAAAPNSLVNSRRATSVDLTVARQTSSKVDFGVTAFIENNINSGSDGGLYAELIKSRALQSEGDGLTNSWTGNNADISVITSDAISNVLPRSLRVAKKGSPSSFGVRNVGWAGIAAKPGKYSLTLSARCNAATSTTATAGLYDAQKKALGSAQVPLALTNSWKEFKATIQVTGGNNVASNQFGLDFPGNFASEQCQFNLISLFPETFKGTTARQDLAQLLADLKPKYWRVIGGNALEGNNLASRFQWEQAVGPLKNRPGRAGTWIDWDTDGYGLDEAHRLGEAVGAKAIPGVFAGYTLNQQSVPDDQLQPYIDSAVNELHYLLDPQGSSTWAKQREANRHAAPYNLAAVQVGNEDWISEAAIKTYQTRYPRFANAIKAAFPNLLVMSSSPYPTPKTQLAAIDQHDYNTPNFFLGAYDRYDTWARNATTIWNLEMAVTNSGKCGETPQIDALSGPCRLTYPIQLGAVAEFTAMMGMERNSDVVKTFAYAPLLNKIGNGLSQWHPDLISFDAVDSWPSASYWAQYAFGQYGIDSLYKMTSSVAYKPVYWSAGKQGNLDVIKLSNSGADPVTVTVKADGAQYNPNAAGSLILSAHNDAYASNTPDNRQNIKPTRRNTSAQDFVNGAFRITLPAYSLAAVKLARA</sequence>
<protein>
    <recommendedName>
        <fullName evidence="4">non-reducing end alpha-L-arabinofuranosidase</fullName>
        <ecNumber evidence="4">3.2.1.55</ecNumber>
    </recommendedName>
</protein>
<reference evidence="10 11" key="1">
    <citation type="submission" date="2014-09" db="EMBL/GenBank/DDBJ databases">
        <authorList>
            <person name="Magalhaes I.L.F."/>
            <person name="Oliveira U."/>
            <person name="Santos F.R."/>
            <person name="Vidigal T.H.D.A."/>
            <person name="Brescovit A.D."/>
            <person name="Santos A.J."/>
        </authorList>
    </citation>
    <scope>NUCLEOTIDE SEQUENCE [LARGE SCALE GENOMIC DNA]</scope>
</reference>
<dbReference type="EC" id="3.2.1.55" evidence="4"/>
<dbReference type="Gene3D" id="3.20.20.80">
    <property type="entry name" value="Glycosidases"/>
    <property type="match status" value="1"/>
</dbReference>